<dbReference type="InterPro" id="IPR026182">
    <property type="entry name" value="ANAPC15"/>
</dbReference>
<dbReference type="GO" id="GO:0005680">
    <property type="term" value="C:anaphase-promoting complex"/>
    <property type="evidence" value="ECO:0007669"/>
    <property type="project" value="InterPro"/>
</dbReference>
<dbReference type="InterPro" id="IPR029071">
    <property type="entry name" value="Ubiquitin-like_domsf"/>
</dbReference>
<keyword evidence="5" id="KW-1185">Reference proteome</keyword>
<organism evidence="4 5">
    <name type="scientific">Drosophila gunungcola</name>
    <name type="common">fruit fly</name>
    <dbReference type="NCBI Taxonomy" id="103775"/>
    <lineage>
        <taxon>Eukaryota</taxon>
        <taxon>Metazoa</taxon>
        <taxon>Ecdysozoa</taxon>
        <taxon>Arthropoda</taxon>
        <taxon>Hexapoda</taxon>
        <taxon>Insecta</taxon>
        <taxon>Pterygota</taxon>
        <taxon>Neoptera</taxon>
        <taxon>Endopterygota</taxon>
        <taxon>Diptera</taxon>
        <taxon>Brachycera</taxon>
        <taxon>Muscomorpha</taxon>
        <taxon>Ephydroidea</taxon>
        <taxon>Drosophilidae</taxon>
        <taxon>Drosophila</taxon>
        <taxon>Sophophora</taxon>
    </lineage>
</organism>
<evidence type="ECO:0000256" key="2">
    <source>
        <dbReference type="ARBA" id="ARBA00022786"/>
    </source>
</evidence>
<keyword evidence="2" id="KW-0833">Ubl conjugation pathway</keyword>
<evidence type="ECO:0000313" key="5">
    <source>
        <dbReference type="Proteomes" id="UP001059596"/>
    </source>
</evidence>
<dbReference type="EMBL" id="JAMKOV010000013">
    <property type="protein sequence ID" value="KAI8037269.1"/>
    <property type="molecule type" value="Genomic_DNA"/>
</dbReference>
<dbReference type="CDD" id="cd01791">
    <property type="entry name" value="Ubl_UBL5"/>
    <property type="match status" value="1"/>
</dbReference>
<dbReference type="FunFam" id="3.10.20.90:FF:000052">
    <property type="entry name" value="Ubiquitin-like protein 5"/>
    <property type="match status" value="1"/>
</dbReference>
<proteinExistence type="predicted"/>
<protein>
    <recommendedName>
        <fullName evidence="1">Ubiquitin-like protein 5</fullName>
    </recommendedName>
</protein>
<feature type="compositionally biased region" description="Acidic residues" evidence="3">
    <location>
        <begin position="130"/>
        <end position="153"/>
    </location>
</feature>
<dbReference type="AlphaFoldDB" id="A0A9P9YHU6"/>
<reference evidence="4" key="1">
    <citation type="journal article" date="2023" name="Genome Biol. Evol.">
        <title>Long-read-based Genome Assembly of Drosophila gunungcola Reveals Fewer Chemosensory Genes in Flower-breeding Species.</title>
        <authorList>
            <person name="Negi A."/>
            <person name="Liao B.Y."/>
            <person name="Yeh S.D."/>
        </authorList>
    </citation>
    <scope>NUCLEOTIDE SEQUENCE</scope>
    <source>
        <strain evidence="4">Sukarami</strain>
    </source>
</reference>
<dbReference type="PANTHER" id="PTHR13042">
    <property type="entry name" value="UBIQUITIN-LIKE PROTEIN 5"/>
    <property type="match status" value="1"/>
</dbReference>
<comment type="caution">
    <text evidence="4">The sequence shown here is derived from an EMBL/GenBank/DDBJ whole genome shotgun (WGS) entry which is preliminary data.</text>
</comment>
<evidence type="ECO:0000256" key="3">
    <source>
        <dbReference type="SAM" id="MobiDB-lite"/>
    </source>
</evidence>
<evidence type="ECO:0000313" key="4">
    <source>
        <dbReference type="EMBL" id="KAI8037269.1"/>
    </source>
</evidence>
<sequence length="181" mass="20610">MIEITCNDRLGKKVRVKCNPDDTIGDLKKLIAAQTGTKHEKIVLKKWYTIYKDPIRLSDSTVKMSMIPFFPTLKVSVANRYWLDMAPASVSEESQTRRYEDERSNWRESLKTAGTDLQPLGKMLTIPGIETDDEDANDDSEDTDSHDEEDDETNDRVIPVTQDFYSADDIQMNDETSPTAP</sequence>
<dbReference type="InterPro" id="IPR039732">
    <property type="entry name" value="Hub1/Ubl5"/>
</dbReference>
<dbReference type="Pfam" id="PF15243">
    <property type="entry name" value="ANAPC15"/>
    <property type="match status" value="1"/>
</dbReference>
<dbReference type="Proteomes" id="UP001059596">
    <property type="component" value="Unassembled WGS sequence"/>
</dbReference>
<dbReference type="Gene3D" id="3.10.20.90">
    <property type="entry name" value="Phosphatidylinositol 3-kinase Catalytic Subunit, Chain A, domain 1"/>
    <property type="match status" value="1"/>
</dbReference>
<evidence type="ECO:0000256" key="1">
    <source>
        <dbReference type="ARBA" id="ARBA00021360"/>
    </source>
</evidence>
<name>A0A9P9YHU6_9MUSC</name>
<dbReference type="GO" id="GO:0090266">
    <property type="term" value="P:regulation of mitotic cell cycle spindle assembly checkpoint"/>
    <property type="evidence" value="ECO:0007669"/>
    <property type="project" value="InterPro"/>
</dbReference>
<gene>
    <name evidence="4" type="ORF">M5D96_010020</name>
</gene>
<accession>A0A9P9YHU6</accession>
<dbReference type="SUPFAM" id="SSF54236">
    <property type="entry name" value="Ubiquitin-like"/>
    <property type="match status" value="1"/>
</dbReference>
<feature type="region of interest" description="Disordered" evidence="3">
    <location>
        <begin position="127"/>
        <end position="181"/>
    </location>
</feature>